<sequence>MQPNIDLLIKEGVTFDRVAKLIISQPGAIQQKHSRMVYTVNALKNLGIEPNTPMFMHALRVMLQTSDPTRKKKVGVLKSLGWTEEEILKDFKHDRLILGCSEEKIRDVMDFFAGTLRLKPQTVITNSWFLHYSIDKRLRPRYNVLKTLKSKNPIDGDIRIAWLLTSLSEKKFSENFVTKYADNVPGLLDFLQCG</sequence>
<proteinExistence type="predicted"/>
<accession>A0ACC0TH88</accession>
<protein>
    <submittedName>
        <fullName evidence="1">Uncharacterized protein</fullName>
    </submittedName>
</protein>
<dbReference type="Proteomes" id="UP000006729">
    <property type="component" value="Chromosome 1"/>
</dbReference>
<evidence type="ECO:0000313" key="2">
    <source>
        <dbReference type="Proteomes" id="UP000006729"/>
    </source>
</evidence>
<comment type="caution">
    <text evidence="1">The sequence shown here is derived from an EMBL/GenBank/DDBJ whole genome shotgun (WGS) entry which is preliminary data.</text>
</comment>
<gene>
    <name evidence="1" type="ORF">POPTR_001G035600v4</name>
</gene>
<organism evidence="1 2">
    <name type="scientific">Populus trichocarpa</name>
    <name type="common">Western balsam poplar</name>
    <name type="synonym">Populus balsamifera subsp. trichocarpa</name>
    <dbReference type="NCBI Taxonomy" id="3694"/>
    <lineage>
        <taxon>Eukaryota</taxon>
        <taxon>Viridiplantae</taxon>
        <taxon>Streptophyta</taxon>
        <taxon>Embryophyta</taxon>
        <taxon>Tracheophyta</taxon>
        <taxon>Spermatophyta</taxon>
        <taxon>Magnoliopsida</taxon>
        <taxon>eudicotyledons</taxon>
        <taxon>Gunneridae</taxon>
        <taxon>Pentapetalae</taxon>
        <taxon>rosids</taxon>
        <taxon>fabids</taxon>
        <taxon>Malpighiales</taxon>
        <taxon>Salicaceae</taxon>
        <taxon>Saliceae</taxon>
        <taxon>Populus</taxon>
    </lineage>
</organism>
<name>A0ACC0TH88_POPTR</name>
<reference evidence="1 2" key="1">
    <citation type="journal article" date="2006" name="Science">
        <title>The genome of black cottonwood, Populus trichocarpa (Torr. &amp; Gray).</title>
        <authorList>
            <person name="Tuskan G.A."/>
            <person name="Difazio S."/>
            <person name="Jansson S."/>
            <person name="Bohlmann J."/>
            <person name="Grigoriev I."/>
            <person name="Hellsten U."/>
            <person name="Putnam N."/>
            <person name="Ralph S."/>
            <person name="Rombauts S."/>
            <person name="Salamov A."/>
            <person name="Schein J."/>
            <person name="Sterck L."/>
            <person name="Aerts A."/>
            <person name="Bhalerao R.R."/>
            <person name="Bhalerao R.P."/>
            <person name="Blaudez D."/>
            <person name="Boerjan W."/>
            <person name="Brun A."/>
            <person name="Brunner A."/>
            <person name="Busov V."/>
            <person name="Campbell M."/>
            <person name="Carlson J."/>
            <person name="Chalot M."/>
            <person name="Chapman J."/>
            <person name="Chen G.L."/>
            <person name="Cooper D."/>
            <person name="Coutinho P.M."/>
            <person name="Couturier J."/>
            <person name="Covert S."/>
            <person name="Cronk Q."/>
            <person name="Cunningham R."/>
            <person name="Davis J."/>
            <person name="Degroeve S."/>
            <person name="Dejardin A."/>
            <person name="Depamphilis C."/>
            <person name="Detter J."/>
            <person name="Dirks B."/>
            <person name="Dubchak I."/>
            <person name="Duplessis S."/>
            <person name="Ehlting J."/>
            <person name="Ellis B."/>
            <person name="Gendler K."/>
            <person name="Goodstein D."/>
            <person name="Gribskov M."/>
            <person name="Grimwood J."/>
            <person name="Groover A."/>
            <person name="Gunter L."/>
            <person name="Hamberger B."/>
            <person name="Heinze B."/>
            <person name="Helariutta Y."/>
            <person name="Henrissat B."/>
            <person name="Holligan D."/>
            <person name="Holt R."/>
            <person name="Huang W."/>
            <person name="Islam-Faridi N."/>
            <person name="Jones S."/>
            <person name="Jones-Rhoades M."/>
            <person name="Jorgensen R."/>
            <person name="Joshi C."/>
            <person name="Kangasjarvi J."/>
            <person name="Karlsson J."/>
            <person name="Kelleher C."/>
            <person name="Kirkpatrick R."/>
            <person name="Kirst M."/>
            <person name="Kohler A."/>
            <person name="Kalluri U."/>
            <person name="Larimer F."/>
            <person name="Leebens-Mack J."/>
            <person name="Leple J.C."/>
            <person name="Locascio P."/>
            <person name="Lou Y."/>
            <person name="Lucas S."/>
            <person name="Martin F."/>
            <person name="Montanini B."/>
            <person name="Napoli C."/>
            <person name="Nelson D.R."/>
            <person name="Nelson C."/>
            <person name="Nieminen K."/>
            <person name="Nilsson O."/>
            <person name="Pereda V."/>
            <person name="Peter G."/>
            <person name="Philippe R."/>
            <person name="Pilate G."/>
            <person name="Poliakov A."/>
            <person name="Razumovskaya J."/>
            <person name="Richardson P."/>
            <person name="Rinaldi C."/>
            <person name="Ritland K."/>
            <person name="Rouze P."/>
            <person name="Ryaboy D."/>
            <person name="Schmutz J."/>
            <person name="Schrader J."/>
            <person name="Segerman B."/>
            <person name="Shin H."/>
            <person name="Siddiqui A."/>
            <person name="Sterky F."/>
            <person name="Terry A."/>
            <person name="Tsai C.J."/>
            <person name="Uberbacher E."/>
            <person name="Unneberg P."/>
            <person name="Vahala J."/>
            <person name="Wall K."/>
            <person name="Wessler S."/>
            <person name="Yang G."/>
            <person name="Yin T."/>
            <person name="Douglas C."/>
            <person name="Marra M."/>
            <person name="Sandberg G."/>
            <person name="Van de Peer Y."/>
            <person name="Rokhsar D."/>
        </authorList>
    </citation>
    <scope>NUCLEOTIDE SEQUENCE [LARGE SCALE GENOMIC DNA]</scope>
    <source>
        <strain evidence="2">cv. Nisqually</strain>
    </source>
</reference>
<keyword evidence="2" id="KW-1185">Reference proteome</keyword>
<dbReference type="EMBL" id="CM009290">
    <property type="protein sequence ID" value="KAI9400818.1"/>
    <property type="molecule type" value="Genomic_DNA"/>
</dbReference>
<evidence type="ECO:0000313" key="1">
    <source>
        <dbReference type="EMBL" id="KAI9400818.1"/>
    </source>
</evidence>